<organism evidence="1 2">
    <name type="scientific">Pristionchus fissidentatus</name>
    <dbReference type="NCBI Taxonomy" id="1538716"/>
    <lineage>
        <taxon>Eukaryota</taxon>
        <taxon>Metazoa</taxon>
        <taxon>Ecdysozoa</taxon>
        <taxon>Nematoda</taxon>
        <taxon>Chromadorea</taxon>
        <taxon>Rhabditida</taxon>
        <taxon>Rhabditina</taxon>
        <taxon>Diplogasteromorpha</taxon>
        <taxon>Diplogasteroidea</taxon>
        <taxon>Neodiplogasteridae</taxon>
        <taxon>Pristionchus</taxon>
    </lineage>
</organism>
<evidence type="ECO:0000313" key="2">
    <source>
        <dbReference type="Proteomes" id="UP001432322"/>
    </source>
</evidence>
<comment type="caution">
    <text evidence="1">The sequence shown here is derived from an EMBL/GenBank/DDBJ whole genome shotgun (WGS) entry which is preliminary data.</text>
</comment>
<dbReference type="AlphaFoldDB" id="A0AAV5WGN0"/>
<gene>
    <name evidence="1" type="ORF">PFISCL1PPCAC_21479</name>
</gene>
<dbReference type="EMBL" id="BTSY01000005">
    <property type="protein sequence ID" value="GMT30182.1"/>
    <property type="molecule type" value="Genomic_DNA"/>
</dbReference>
<dbReference type="Proteomes" id="UP001432322">
    <property type="component" value="Unassembled WGS sequence"/>
</dbReference>
<keyword evidence="2" id="KW-1185">Reference proteome</keyword>
<name>A0AAV5WGN0_9BILA</name>
<feature type="non-terminal residue" evidence="1">
    <location>
        <position position="1"/>
    </location>
</feature>
<proteinExistence type="predicted"/>
<evidence type="ECO:0000313" key="1">
    <source>
        <dbReference type="EMBL" id="GMT30182.1"/>
    </source>
</evidence>
<reference evidence="1" key="1">
    <citation type="submission" date="2023-10" db="EMBL/GenBank/DDBJ databases">
        <title>Genome assembly of Pristionchus species.</title>
        <authorList>
            <person name="Yoshida K."/>
            <person name="Sommer R.J."/>
        </authorList>
    </citation>
    <scope>NUCLEOTIDE SEQUENCE</scope>
    <source>
        <strain evidence="1">RS5133</strain>
    </source>
</reference>
<sequence length="157" mass="17669">NKISSFFVVNNDTQYLQKIKVTGEPVLKLSFSQNVIEHIANLGKVIMTNLIDGNSRQVTTQPTPNVSSKNKTQHRADLTHFQEFHEMLRSFTRKSGPIPIRSGHAALNSIGIVTAPMVITPPPHFDLYATREFSRNERLARRRAQISIDFCLVAIDA</sequence>
<protein>
    <submittedName>
        <fullName evidence="1">Uncharacterized protein</fullName>
    </submittedName>
</protein>
<accession>A0AAV5WGN0</accession>